<dbReference type="SUPFAM" id="SSF51621">
    <property type="entry name" value="Phosphoenolpyruvate/pyruvate domain"/>
    <property type="match status" value="1"/>
</dbReference>
<dbReference type="InterPro" id="IPR040442">
    <property type="entry name" value="Pyrv_kinase-like_dom_sf"/>
</dbReference>
<dbReference type="EMBL" id="VCAU01000022">
    <property type="protein sequence ID" value="KAF9890995.1"/>
    <property type="molecule type" value="Genomic_DNA"/>
</dbReference>
<reference evidence="1" key="2">
    <citation type="submission" date="2020-02" db="EMBL/GenBank/DDBJ databases">
        <authorList>
            <person name="Gilchrist C.L.M."/>
            <person name="Chooi Y.-H."/>
        </authorList>
    </citation>
    <scope>NUCLEOTIDE SEQUENCE</scope>
    <source>
        <strain evidence="1">MST-FP2251</strain>
    </source>
</reference>
<sequence length="267" mass="28419">MAARTEQNNLATSFRSLHVKGSPLVLTNIYDAPTASIVANYPSTKAVATASYAIAACQGTDDNALTLSQNLAAVRSIASALKASRSLPLTVDIQDGYEDVAHTIQEIIKLGAVGCNLEDLDNTTGQLRPLSEAVRRIENALQAAKDMGVPNFVINARTDALVVGGSIEEAIERGNAYLEAGACTVFVWGGAARGVSKEEVVKLVDAFDGRLNVKLVPRDGYLTVPDLAQLGVARISMGPELWRAAMAAVKEQAEMVLKSWTEYEADK</sequence>
<organism evidence="1 2">
    <name type="scientific">Aspergillus nanangensis</name>
    <dbReference type="NCBI Taxonomy" id="2582783"/>
    <lineage>
        <taxon>Eukaryota</taxon>
        <taxon>Fungi</taxon>
        <taxon>Dikarya</taxon>
        <taxon>Ascomycota</taxon>
        <taxon>Pezizomycotina</taxon>
        <taxon>Eurotiomycetes</taxon>
        <taxon>Eurotiomycetidae</taxon>
        <taxon>Eurotiales</taxon>
        <taxon>Aspergillaceae</taxon>
        <taxon>Aspergillus</taxon>
        <taxon>Aspergillus subgen. Circumdati</taxon>
    </lineage>
</organism>
<dbReference type="PANTHER" id="PTHR42905:SF16">
    <property type="entry name" value="CARBOXYPHOSPHONOENOLPYRUVATE PHOSPHONOMUTASE-LIKE PROTEIN (AFU_ORTHOLOGUE AFUA_5G07230)"/>
    <property type="match status" value="1"/>
</dbReference>
<evidence type="ECO:0000313" key="2">
    <source>
        <dbReference type="Proteomes" id="UP001194746"/>
    </source>
</evidence>
<keyword evidence="2" id="KW-1185">Reference proteome</keyword>
<dbReference type="GO" id="GO:0003824">
    <property type="term" value="F:catalytic activity"/>
    <property type="evidence" value="ECO:0007669"/>
    <property type="project" value="InterPro"/>
</dbReference>
<gene>
    <name evidence="1" type="ORF">FE257_005252</name>
</gene>
<dbReference type="Pfam" id="PF13714">
    <property type="entry name" value="PEP_mutase"/>
    <property type="match status" value="1"/>
</dbReference>
<dbReference type="InterPro" id="IPR015813">
    <property type="entry name" value="Pyrv/PenolPyrv_kinase-like_dom"/>
</dbReference>
<dbReference type="AlphaFoldDB" id="A0AAD4GVT8"/>
<dbReference type="CDD" id="cd00377">
    <property type="entry name" value="ICL_PEPM"/>
    <property type="match status" value="1"/>
</dbReference>
<dbReference type="Proteomes" id="UP001194746">
    <property type="component" value="Unassembled WGS sequence"/>
</dbReference>
<dbReference type="PANTHER" id="PTHR42905">
    <property type="entry name" value="PHOSPHOENOLPYRUVATE CARBOXYLASE"/>
    <property type="match status" value="1"/>
</dbReference>
<name>A0AAD4GVT8_ASPNN</name>
<accession>A0AAD4GVT8</accession>
<proteinExistence type="predicted"/>
<evidence type="ECO:0008006" key="3">
    <source>
        <dbReference type="Google" id="ProtNLM"/>
    </source>
</evidence>
<protein>
    <recommendedName>
        <fullName evidence="3">Carboxyphosphonoenolpyruvate phosphonomutase-like protein</fullName>
    </recommendedName>
</protein>
<dbReference type="InterPro" id="IPR039556">
    <property type="entry name" value="ICL/PEPM"/>
</dbReference>
<comment type="caution">
    <text evidence="1">The sequence shown here is derived from an EMBL/GenBank/DDBJ whole genome shotgun (WGS) entry which is preliminary data.</text>
</comment>
<reference evidence="1" key="1">
    <citation type="journal article" date="2019" name="Beilstein J. Org. Chem.">
        <title>Nanangenines: drimane sesquiterpenoids as the dominant metabolite cohort of a novel Australian fungus, Aspergillus nanangensis.</title>
        <authorList>
            <person name="Lacey H.J."/>
            <person name="Gilchrist C.L.M."/>
            <person name="Crombie A."/>
            <person name="Kalaitzis J.A."/>
            <person name="Vuong D."/>
            <person name="Rutledge P.J."/>
            <person name="Turner P."/>
            <person name="Pitt J.I."/>
            <person name="Lacey E."/>
            <person name="Chooi Y.H."/>
            <person name="Piggott A.M."/>
        </authorList>
    </citation>
    <scope>NUCLEOTIDE SEQUENCE</scope>
    <source>
        <strain evidence="1">MST-FP2251</strain>
    </source>
</reference>
<evidence type="ECO:0000313" key="1">
    <source>
        <dbReference type="EMBL" id="KAF9890995.1"/>
    </source>
</evidence>
<dbReference type="Gene3D" id="3.20.20.60">
    <property type="entry name" value="Phosphoenolpyruvate-binding domains"/>
    <property type="match status" value="1"/>
</dbReference>